<feature type="region of interest" description="Disordered" evidence="1">
    <location>
        <begin position="87"/>
        <end position="115"/>
    </location>
</feature>
<organism evidence="2 3">
    <name type="scientific">Synaphobranchus kaupii</name>
    <name type="common">Kaup's arrowtooth eel</name>
    <dbReference type="NCBI Taxonomy" id="118154"/>
    <lineage>
        <taxon>Eukaryota</taxon>
        <taxon>Metazoa</taxon>
        <taxon>Chordata</taxon>
        <taxon>Craniata</taxon>
        <taxon>Vertebrata</taxon>
        <taxon>Euteleostomi</taxon>
        <taxon>Actinopterygii</taxon>
        <taxon>Neopterygii</taxon>
        <taxon>Teleostei</taxon>
        <taxon>Anguilliformes</taxon>
        <taxon>Synaphobranchidae</taxon>
        <taxon>Synaphobranchus</taxon>
    </lineage>
</organism>
<keyword evidence="3" id="KW-1185">Reference proteome</keyword>
<evidence type="ECO:0000313" key="2">
    <source>
        <dbReference type="EMBL" id="KAJ8373804.1"/>
    </source>
</evidence>
<name>A0A9Q1G1P6_SYNKA</name>
<dbReference type="AlphaFoldDB" id="A0A9Q1G1P6"/>
<protein>
    <submittedName>
        <fullName evidence="2">Uncharacterized protein</fullName>
    </submittedName>
</protein>
<dbReference type="EMBL" id="JAINUF010000002">
    <property type="protein sequence ID" value="KAJ8373804.1"/>
    <property type="molecule type" value="Genomic_DNA"/>
</dbReference>
<sequence>MVGPLLLWSLANVSRRRMQCSRCLVWGSRMMREGIRRSVGPPQSPSEKTAGSAGWNTVELLNHVELQPNGHVVQFTSRETGAGWLALTPHPDRSPPGIARSPQALSPVHAKPTSA</sequence>
<comment type="caution">
    <text evidence="2">The sequence shown here is derived from an EMBL/GenBank/DDBJ whole genome shotgun (WGS) entry which is preliminary data.</text>
</comment>
<gene>
    <name evidence="2" type="ORF">SKAU_G00043840</name>
</gene>
<proteinExistence type="predicted"/>
<accession>A0A9Q1G1P6</accession>
<evidence type="ECO:0000313" key="3">
    <source>
        <dbReference type="Proteomes" id="UP001152622"/>
    </source>
</evidence>
<reference evidence="2" key="1">
    <citation type="journal article" date="2023" name="Science">
        <title>Genome structures resolve the early diversification of teleost fishes.</title>
        <authorList>
            <person name="Parey E."/>
            <person name="Louis A."/>
            <person name="Montfort J."/>
            <person name="Bouchez O."/>
            <person name="Roques C."/>
            <person name="Iampietro C."/>
            <person name="Lluch J."/>
            <person name="Castinel A."/>
            <person name="Donnadieu C."/>
            <person name="Desvignes T."/>
            <person name="Floi Bucao C."/>
            <person name="Jouanno E."/>
            <person name="Wen M."/>
            <person name="Mejri S."/>
            <person name="Dirks R."/>
            <person name="Jansen H."/>
            <person name="Henkel C."/>
            <person name="Chen W.J."/>
            <person name="Zahm M."/>
            <person name="Cabau C."/>
            <person name="Klopp C."/>
            <person name="Thompson A.W."/>
            <person name="Robinson-Rechavi M."/>
            <person name="Braasch I."/>
            <person name="Lecointre G."/>
            <person name="Bobe J."/>
            <person name="Postlethwait J.H."/>
            <person name="Berthelot C."/>
            <person name="Roest Crollius H."/>
            <person name="Guiguen Y."/>
        </authorList>
    </citation>
    <scope>NUCLEOTIDE SEQUENCE</scope>
    <source>
        <strain evidence="2">WJC10195</strain>
    </source>
</reference>
<dbReference type="Proteomes" id="UP001152622">
    <property type="component" value="Chromosome 2"/>
</dbReference>
<evidence type="ECO:0000256" key="1">
    <source>
        <dbReference type="SAM" id="MobiDB-lite"/>
    </source>
</evidence>